<dbReference type="EMBL" id="CAXDID020000352">
    <property type="protein sequence ID" value="CAL6081423.1"/>
    <property type="molecule type" value="Genomic_DNA"/>
</dbReference>
<feature type="compositionally biased region" description="Basic and acidic residues" evidence="1">
    <location>
        <begin position="263"/>
        <end position="273"/>
    </location>
</feature>
<accession>A0AA86TEX9</accession>
<dbReference type="EMBL" id="CATOUU010000077">
    <property type="protein sequence ID" value="CAI9915805.1"/>
    <property type="molecule type" value="Genomic_DNA"/>
</dbReference>
<sequence length="273" mass="29877">MEGNDMVQINNVSVRMSACVVLKDSEGKKVLTKETCFSQKREVYEVTSLQQSYIPNKKFACYECYPGEEFDVETNSCVPLPGSEKIDTKAESDGKPVRIFKCNSVLGYVGELKKTGDKCVLCRESNKVITLNGDKYECAACGEKQIVSAQDNTKCSCDVSLNYISALNADGTCSCAGGFHTKNDACVKDINKSTVAAAVCVPIAALIIIAVISILIVKNKQQKRKANIEMTNVSNENTGAMETVQNDQEDHISQNNEVVEQADVERNDQVQVQ</sequence>
<keyword evidence="2" id="KW-0472">Membrane</keyword>
<keyword evidence="5" id="KW-1185">Reference proteome</keyword>
<evidence type="ECO:0000256" key="1">
    <source>
        <dbReference type="SAM" id="MobiDB-lite"/>
    </source>
</evidence>
<evidence type="ECO:0000313" key="5">
    <source>
        <dbReference type="Proteomes" id="UP001642409"/>
    </source>
</evidence>
<keyword evidence="2" id="KW-1133">Transmembrane helix</keyword>
<feature type="region of interest" description="Disordered" evidence="1">
    <location>
        <begin position="237"/>
        <end position="273"/>
    </location>
</feature>
<name>A0AA86TEX9_9EUKA</name>
<dbReference type="Proteomes" id="UP001642409">
    <property type="component" value="Unassembled WGS sequence"/>
</dbReference>
<gene>
    <name evidence="3" type="ORF">HINF_LOCUS3450</name>
    <name evidence="4" type="ORF">HINF_LOCUS60338</name>
</gene>
<feature type="compositionally biased region" description="Polar residues" evidence="1">
    <location>
        <begin position="237"/>
        <end position="246"/>
    </location>
</feature>
<dbReference type="AlphaFoldDB" id="A0AA86TEX9"/>
<reference evidence="3" key="1">
    <citation type="submission" date="2023-06" db="EMBL/GenBank/DDBJ databases">
        <authorList>
            <person name="Kurt Z."/>
        </authorList>
    </citation>
    <scope>NUCLEOTIDE SEQUENCE</scope>
</reference>
<evidence type="ECO:0000256" key="2">
    <source>
        <dbReference type="SAM" id="Phobius"/>
    </source>
</evidence>
<keyword evidence="2" id="KW-0812">Transmembrane</keyword>
<evidence type="ECO:0000313" key="3">
    <source>
        <dbReference type="EMBL" id="CAI9915805.1"/>
    </source>
</evidence>
<feature type="transmembrane region" description="Helical" evidence="2">
    <location>
        <begin position="195"/>
        <end position="217"/>
    </location>
</feature>
<comment type="caution">
    <text evidence="3">The sequence shown here is derived from an EMBL/GenBank/DDBJ whole genome shotgun (WGS) entry which is preliminary data.</text>
</comment>
<protein>
    <submittedName>
        <fullName evidence="4">Hypothetical_protein</fullName>
    </submittedName>
</protein>
<evidence type="ECO:0000313" key="4">
    <source>
        <dbReference type="EMBL" id="CAL6081423.1"/>
    </source>
</evidence>
<proteinExistence type="predicted"/>
<organism evidence="3">
    <name type="scientific">Hexamita inflata</name>
    <dbReference type="NCBI Taxonomy" id="28002"/>
    <lineage>
        <taxon>Eukaryota</taxon>
        <taxon>Metamonada</taxon>
        <taxon>Diplomonadida</taxon>
        <taxon>Hexamitidae</taxon>
        <taxon>Hexamitinae</taxon>
        <taxon>Hexamita</taxon>
    </lineage>
</organism>
<reference evidence="4 5" key="2">
    <citation type="submission" date="2024-07" db="EMBL/GenBank/DDBJ databases">
        <authorList>
            <person name="Akdeniz Z."/>
        </authorList>
    </citation>
    <scope>NUCLEOTIDE SEQUENCE [LARGE SCALE GENOMIC DNA]</scope>
</reference>